<dbReference type="InterPro" id="IPR014001">
    <property type="entry name" value="Helicase_ATP-bd"/>
</dbReference>
<evidence type="ECO:0000259" key="11">
    <source>
        <dbReference type="PROSITE" id="PS51195"/>
    </source>
</evidence>
<reference evidence="12" key="1">
    <citation type="submission" date="2019-08" db="EMBL/GenBank/DDBJ databases">
        <authorList>
            <person name="Liu F."/>
        </authorList>
    </citation>
    <scope>NUCLEOTIDE SEQUENCE [LARGE SCALE GENOMIC DNA]</scope>
    <source>
        <strain evidence="12">PA1801</strain>
        <tissue evidence="12">Leaf</tissue>
    </source>
</reference>
<evidence type="ECO:0000259" key="10">
    <source>
        <dbReference type="PROSITE" id="PS51194"/>
    </source>
</evidence>
<dbReference type="EMBL" id="SMMG02000001">
    <property type="protein sequence ID" value="KAA3488948.1"/>
    <property type="molecule type" value="Genomic_DNA"/>
</dbReference>
<dbReference type="GO" id="GO:0005829">
    <property type="term" value="C:cytosol"/>
    <property type="evidence" value="ECO:0007669"/>
    <property type="project" value="TreeGrafter"/>
</dbReference>
<sequence length="748" mass="84566">MAPSFMFEAPSDEEPELSESKDEDNEEAEEEEEGDEAEDKPSKPKPKSQSPWDFTSYSESVAEEHARRGTTSVDFKISKILQQSSAPAQQEETSDSESDKQVDYRSEDEDEENSNVRDNKSFFAPAEGASFHANSFMELNLSRPLLRACETLGYTKPTPIQAACIPLALTGRDICGSAITGSGKTAAFALPTLERLLFRPKRVSAIRAQETALRLMPDIVVATPGRMIDHLRNTMSVDLDDLAVLILDEADRLLELGFSAEIHELVRLCPKRRQTMLFSATMTEEVDELVKLSLTRPLRLSADPSAKRPSTLTEEVVRIRRMREVNQEAVLLSLCTKTFTSRVIIFSGTKQAAHRLKILFQLAGLQAAELHGDLTQVQRLDALERFRKQEVDFLIATDVAARGLDIIGVQTVINYACPRDITSYVHRVGRTARAGREGYAVTFVTDNDRSLLKAIAKRVGSKLKSRIVAEQSITKWSQKIEEMEEKVTEVIEEERAERALRKAEMEATKAENMIAHKDEIYARPKRTWFMTEKEKKLVAKEAKASVEKEKGSAYAIISAQQAEDLKMKEKRKREREKNLPRKKRRKLEAAREMLEDQSEINEPDGSGKNKKEKEGISLVDLAYRRAKAVKAVKKAVDSGKIVKKSNKSSKQYKQRTQSRTDEMRELFENDMSERRQKSSSNAGRKKPKSSFKSKSRFCPSFALGKFFFQVDSRPTISGTPLQAQVAQLQYIGHTNIHSHLCWWEQPHG</sequence>
<evidence type="ECO:0000256" key="3">
    <source>
        <dbReference type="ARBA" id="ARBA00022806"/>
    </source>
</evidence>
<feature type="region of interest" description="Disordered" evidence="8">
    <location>
        <begin position="1"/>
        <end position="119"/>
    </location>
</feature>
<evidence type="ECO:0000256" key="4">
    <source>
        <dbReference type="ARBA" id="ARBA00022840"/>
    </source>
</evidence>
<evidence type="ECO:0000256" key="7">
    <source>
        <dbReference type="SAM" id="Coils"/>
    </source>
</evidence>
<dbReference type="SMART" id="SM00487">
    <property type="entry name" value="DEXDc"/>
    <property type="match status" value="1"/>
</dbReference>
<feature type="domain" description="DEAD-box RNA helicase Q" evidence="11">
    <location>
        <begin position="134"/>
        <end position="162"/>
    </location>
</feature>
<feature type="compositionally biased region" description="Basic and acidic residues" evidence="8">
    <location>
        <begin position="658"/>
        <end position="676"/>
    </location>
</feature>
<feature type="region of interest" description="Disordered" evidence="8">
    <location>
        <begin position="634"/>
        <end position="694"/>
    </location>
</feature>
<evidence type="ECO:0000256" key="8">
    <source>
        <dbReference type="SAM" id="MobiDB-lite"/>
    </source>
</evidence>
<feature type="compositionally biased region" description="Polar residues" evidence="8">
    <location>
        <begin position="80"/>
        <end position="91"/>
    </location>
</feature>
<dbReference type="InterPro" id="IPR050079">
    <property type="entry name" value="DEAD_box_RNA_helicase"/>
</dbReference>
<dbReference type="Pfam" id="PF00271">
    <property type="entry name" value="Helicase_C"/>
    <property type="match status" value="1"/>
</dbReference>
<dbReference type="InterPro" id="IPR011545">
    <property type="entry name" value="DEAD/DEAH_box_helicase_dom"/>
</dbReference>
<keyword evidence="7" id="KW-0175">Coiled coil</keyword>
<dbReference type="PANTHER" id="PTHR47959:SF14">
    <property type="entry name" value="DEAD-BOX ATP-DEPENDENT RNA HELICASE 28"/>
    <property type="match status" value="1"/>
</dbReference>
<comment type="similarity">
    <text evidence="6">Belongs to the DEAD box helicase family.</text>
</comment>
<dbReference type="InterPro" id="IPR000629">
    <property type="entry name" value="RNA-helicase_DEAD-box_CS"/>
</dbReference>
<keyword evidence="13" id="KW-1185">Reference proteome</keyword>
<dbReference type="PROSITE" id="PS51192">
    <property type="entry name" value="HELICASE_ATP_BIND_1"/>
    <property type="match status" value="1"/>
</dbReference>
<organism evidence="12 13">
    <name type="scientific">Gossypium australe</name>
    <dbReference type="NCBI Taxonomy" id="47621"/>
    <lineage>
        <taxon>Eukaryota</taxon>
        <taxon>Viridiplantae</taxon>
        <taxon>Streptophyta</taxon>
        <taxon>Embryophyta</taxon>
        <taxon>Tracheophyta</taxon>
        <taxon>Spermatophyta</taxon>
        <taxon>Magnoliopsida</taxon>
        <taxon>eudicotyledons</taxon>
        <taxon>Gunneridae</taxon>
        <taxon>Pentapetalae</taxon>
        <taxon>rosids</taxon>
        <taxon>malvids</taxon>
        <taxon>Malvales</taxon>
        <taxon>Malvaceae</taxon>
        <taxon>Malvoideae</taxon>
        <taxon>Gossypium</taxon>
    </lineage>
</organism>
<dbReference type="Proteomes" id="UP000325315">
    <property type="component" value="Unassembled WGS sequence"/>
</dbReference>
<evidence type="ECO:0000256" key="1">
    <source>
        <dbReference type="ARBA" id="ARBA00022741"/>
    </source>
</evidence>
<feature type="region of interest" description="Disordered" evidence="8">
    <location>
        <begin position="564"/>
        <end position="613"/>
    </location>
</feature>
<protein>
    <submittedName>
        <fullName evidence="12">DEAD-box ATP-dependent RNA helicase 28</fullName>
    </submittedName>
</protein>
<dbReference type="PROSITE" id="PS00039">
    <property type="entry name" value="DEAD_ATP_HELICASE"/>
    <property type="match status" value="1"/>
</dbReference>
<keyword evidence="1 6" id="KW-0547">Nucleotide-binding</keyword>
<dbReference type="GO" id="GO:0003676">
    <property type="term" value="F:nucleic acid binding"/>
    <property type="evidence" value="ECO:0007669"/>
    <property type="project" value="InterPro"/>
</dbReference>
<dbReference type="GO" id="GO:0016787">
    <property type="term" value="F:hydrolase activity"/>
    <property type="evidence" value="ECO:0007669"/>
    <property type="project" value="UniProtKB-KW"/>
</dbReference>
<dbReference type="SUPFAM" id="SSF52540">
    <property type="entry name" value="P-loop containing nucleoside triphosphate hydrolases"/>
    <property type="match status" value="1"/>
</dbReference>
<dbReference type="AlphaFoldDB" id="A0A5B6X515"/>
<feature type="compositionally biased region" description="Basic residues" evidence="8">
    <location>
        <begin position="683"/>
        <end position="694"/>
    </location>
</feature>
<dbReference type="Gene3D" id="3.40.50.300">
    <property type="entry name" value="P-loop containing nucleotide triphosphate hydrolases"/>
    <property type="match status" value="3"/>
</dbReference>
<feature type="coiled-coil region" evidence="7">
    <location>
        <begin position="466"/>
        <end position="513"/>
    </location>
</feature>
<feature type="compositionally biased region" description="Basic residues" evidence="8">
    <location>
        <begin position="568"/>
        <end position="586"/>
    </location>
</feature>
<gene>
    <name evidence="12" type="ORF">EPI10_032646</name>
</gene>
<feature type="domain" description="Helicase ATP-binding" evidence="9">
    <location>
        <begin position="185"/>
        <end position="300"/>
    </location>
</feature>
<evidence type="ECO:0000256" key="2">
    <source>
        <dbReference type="ARBA" id="ARBA00022801"/>
    </source>
</evidence>
<name>A0A5B6X515_9ROSI</name>
<dbReference type="PROSITE" id="PS51194">
    <property type="entry name" value="HELICASE_CTER"/>
    <property type="match status" value="1"/>
</dbReference>
<dbReference type="SMART" id="SM00490">
    <property type="entry name" value="HELICc"/>
    <property type="match status" value="1"/>
</dbReference>
<feature type="compositionally biased region" description="Acidic residues" evidence="8">
    <location>
        <begin position="10"/>
        <end position="38"/>
    </location>
</feature>
<comment type="caution">
    <text evidence="12">The sequence shown here is derived from an EMBL/GenBank/DDBJ whole genome shotgun (WGS) entry which is preliminary data.</text>
</comment>
<evidence type="ECO:0000313" key="13">
    <source>
        <dbReference type="Proteomes" id="UP000325315"/>
    </source>
</evidence>
<keyword evidence="4 6" id="KW-0067">ATP-binding</keyword>
<dbReference type="InterPro" id="IPR014014">
    <property type="entry name" value="RNA_helicase_DEAD_Q_motif"/>
</dbReference>
<dbReference type="Pfam" id="PF00270">
    <property type="entry name" value="DEAD"/>
    <property type="match status" value="2"/>
</dbReference>
<evidence type="ECO:0000259" key="9">
    <source>
        <dbReference type="PROSITE" id="PS51192"/>
    </source>
</evidence>
<dbReference type="InterPro" id="IPR001650">
    <property type="entry name" value="Helicase_C-like"/>
</dbReference>
<proteinExistence type="inferred from homology"/>
<feature type="short sequence motif" description="Q motif" evidence="5">
    <location>
        <begin position="134"/>
        <end position="162"/>
    </location>
</feature>
<feature type="domain" description="Helicase C-terminal" evidence="10">
    <location>
        <begin position="330"/>
        <end position="474"/>
    </location>
</feature>
<evidence type="ECO:0000256" key="6">
    <source>
        <dbReference type="RuleBase" id="RU000492"/>
    </source>
</evidence>
<dbReference type="PANTHER" id="PTHR47959">
    <property type="entry name" value="ATP-DEPENDENT RNA HELICASE RHLE-RELATED"/>
    <property type="match status" value="1"/>
</dbReference>
<dbReference type="PROSITE" id="PS51195">
    <property type="entry name" value="Q_MOTIF"/>
    <property type="match status" value="1"/>
</dbReference>
<feature type="compositionally biased region" description="Basic residues" evidence="8">
    <location>
        <begin position="641"/>
        <end position="653"/>
    </location>
</feature>
<dbReference type="InterPro" id="IPR027417">
    <property type="entry name" value="P-loop_NTPase"/>
</dbReference>
<keyword evidence="2 6" id="KW-0378">Hydrolase</keyword>
<keyword evidence="3 6" id="KW-0347">Helicase</keyword>
<dbReference type="GO" id="GO:0005524">
    <property type="term" value="F:ATP binding"/>
    <property type="evidence" value="ECO:0007669"/>
    <property type="project" value="UniProtKB-KW"/>
</dbReference>
<accession>A0A5B6X515</accession>
<dbReference type="CDD" id="cd18787">
    <property type="entry name" value="SF2_C_DEAD"/>
    <property type="match status" value="1"/>
</dbReference>
<evidence type="ECO:0000313" key="12">
    <source>
        <dbReference type="EMBL" id="KAA3488948.1"/>
    </source>
</evidence>
<evidence type="ECO:0000256" key="5">
    <source>
        <dbReference type="PROSITE-ProRule" id="PRU00552"/>
    </source>
</evidence>
<dbReference type="OrthoDB" id="10259843at2759"/>
<dbReference type="GO" id="GO:0003724">
    <property type="term" value="F:RNA helicase activity"/>
    <property type="evidence" value="ECO:0007669"/>
    <property type="project" value="InterPro"/>
</dbReference>